<evidence type="ECO:0000256" key="1">
    <source>
        <dbReference type="SAM" id="MobiDB-lite"/>
    </source>
</evidence>
<protein>
    <submittedName>
        <fullName evidence="2">Uncharacterized protein</fullName>
    </submittedName>
</protein>
<feature type="region of interest" description="Disordered" evidence="1">
    <location>
        <begin position="76"/>
        <end position="97"/>
    </location>
</feature>
<organism evidence="2 3">
    <name type="scientific">Penstemon smallii</name>
    <dbReference type="NCBI Taxonomy" id="265156"/>
    <lineage>
        <taxon>Eukaryota</taxon>
        <taxon>Viridiplantae</taxon>
        <taxon>Streptophyta</taxon>
        <taxon>Embryophyta</taxon>
        <taxon>Tracheophyta</taxon>
        <taxon>Spermatophyta</taxon>
        <taxon>Magnoliopsida</taxon>
        <taxon>eudicotyledons</taxon>
        <taxon>Gunneridae</taxon>
        <taxon>Pentapetalae</taxon>
        <taxon>asterids</taxon>
        <taxon>lamiids</taxon>
        <taxon>Lamiales</taxon>
        <taxon>Plantaginaceae</taxon>
        <taxon>Cheloneae</taxon>
        <taxon>Penstemon</taxon>
    </lineage>
</organism>
<keyword evidence="3" id="KW-1185">Reference proteome</keyword>
<comment type="caution">
    <text evidence="2">The sequence shown here is derived from an EMBL/GenBank/DDBJ whole genome shotgun (WGS) entry which is preliminary data.</text>
</comment>
<proteinExistence type="predicted"/>
<dbReference type="Proteomes" id="UP001634393">
    <property type="component" value="Unassembled WGS sequence"/>
</dbReference>
<name>A0ABD3TCX8_9LAMI</name>
<reference evidence="2 3" key="1">
    <citation type="submission" date="2024-12" db="EMBL/GenBank/DDBJ databases">
        <title>The unique morphological basis and parallel evolutionary history of personate flowers in Penstemon.</title>
        <authorList>
            <person name="Depatie T.H."/>
            <person name="Wessinger C.A."/>
        </authorList>
    </citation>
    <scope>NUCLEOTIDE SEQUENCE [LARGE SCALE GENOMIC DNA]</scope>
    <source>
        <strain evidence="2">WTNN_2</strain>
        <tissue evidence="2">Leaf</tissue>
    </source>
</reference>
<dbReference type="EMBL" id="JBJXBP010000004">
    <property type="protein sequence ID" value="KAL3834238.1"/>
    <property type="molecule type" value="Genomic_DNA"/>
</dbReference>
<dbReference type="AlphaFoldDB" id="A0ABD3TCX8"/>
<sequence>MRSELHSDYSPIGSFSSDHIDITGDDEVDIIRVYSVLFGNANQLMGDNVELEQVKGHDADFGQGIGNGVKLGLVEGGNFEEVGPSDQYKTQDRYDQN</sequence>
<evidence type="ECO:0000313" key="3">
    <source>
        <dbReference type="Proteomes" id="UP001634393"/>
    </source>
</evidence>
<gene>
    <name evidence="2" type="ORF">ACJIZ3_008974</name>
</gene>
<evidence type="ECO:0000313" key="2">
    <source>
        <dbReference type="EMBL" id="KAL3834238.1"/>
    </source>
</evidence>
<accession>A0ABD3TCX8</accession>